<protein>
    <submittedName>
        <fullName evidence="2">Uncharacterized protein</fullName>
    </submittedName>
</protein>
<dbReference type="AlphaFoldDB" id="K2MXG1"/>
<proteinExistence type="predicted"/>
<evidence type="ECO:0000313" key="2">
    <source>
        <dbReference type="EMBL" id="EKF39943.1"/>
    </source>
</evidence>
<evidence type="ECO:0000313" key="3">
    <source>
        <dbReference type="Proteomes" id="UP000007374"/>
    </source>
</evidence>
<evidence type="ECO:0000256" key="1">
    <source>
        <dbReference type="SAM" id="MobiDB-lite"/>
    </source>
</evidence>
<dbReference type="Proteomes" id="UP000007374">
    <property type="component" value="Unassembled WGS sequence"/>
</dbReference>
<dbReference type="RefSeq" id="WP_009452889.1">
    <property type="nucleotide sequence ID" value="NZ_AMSI01000032.1"/>
</dbReference>
<keyword evidence="3" id="KW-1185">Reference proteome</keyword>
<reference evidence="2 3" key="1">
    <citation type="journal article" date="2012" name="J. Bacteriol.">
        <title>Genome Sequence of Nitratireductor indicus Type Strain C115.</title>
        <authorList>
            <person name="Lai Q."/>
            <person name="Li G."/>
            <person name="Yu Z."/>
            <person name="Shao Z."/>
        </authorList>
    </citation>
    <scope>NUCLEOTIDE SEQUENCE [LARGE SCALE GENOMIC DNA]</scope>
    <source>
        <strain evidence="2 3">C115</strain>
    </source>
</reference>
<dbReference type="PATRIC" id="fig|1231190.3.peg.4792"/>
<dbReference type="EMBL" id="AMSI01000032">
    <property type="protein sequence ID" value="EKF39943.1"/>
    <property type="molecule type" value="Genomic_DNA"/>
</dbReference>
<feature type="non-terminal residue" evidence="2">
    <location>
        <position position="1"/>
    </location>
</feature>
<sequence>EDAMNIGEIAERLIRAAEIESVGNRVGPAPLRAQQLPYVHSVDDMRNWGHRRGERRSRDLRADACRLRREDEDAHALYRREFFEKTEYTARDISEAEEAQGWYALVDNEANRAALAAWVRCMADHKRLFFKDWCSGQDITPKTGRARKNRALSSIFAHLTRRSVQNCNNAQFEGFPVPPENGHIEPNIEDERAEERGVTSWASDEAFTSYFSNDPADFSWSDRRNERRRQREAKKRKQEAA</sequence>
<feature type="region of interest" description="Disordered" evidence="1">
    <location>
        <begin position="211"/>
        <end position="241"/>
    </location>
</feature>
<name>K2MXG1_9HYPH</name>
<organism evidence="2 3">
    <name type="scientific">Nitratireductor indicus C115</name>
    <dbReference type="NCBI Taxonomy" id="1231190"/>
    <lineage>
        <taxon>Bacteria</taxon>
        <taxon>Pseudomonadati</taxon>
        <taxon>Pseudomonadota</taxon>
        <taxon>Alphaproteobacteria</taxon>
        <taxon>Hyphomicrobiales</taxon>
        <taxon>Phyllobacteriaceae</taxon>
        <taxon>Nitratireductor</taxon>
    </lineage>
</organism>
<feature type="compositionally biased region" description="Basic residues" evidence="1">
    <location>
        <begin position="226"/>
        <end position="241"/>
    </location>
</feature>
<gene>
    <name evidence="2" type="ORF">NA8A_23262</name>
</gene>
<comment type="caution">
    <text evidence="2">The sequence shown here is derived from an EMBL/GenBank/DDBJ whole genome shotgun (WGS) entry which is preliminary data.</text>
</comment>
<accession>K2MXG1</accession>
<dbReference type="STRING" id="721133.SAMN05216176_11784"/>